<sequence length="302" mass="32729">MKIKTTLRVNGFYFTVNGIGRGKHGKITCRLEKGKLFSSFSSPLLHSEKKLCSPVPCSTPENRSTQWSHSHRRGGRSSSQASLFSSSPFSSGSTSIRNALPSLFLAGSAPPLSPRSASGSPFTKMYGAPLYPRVGGQSAAHGVLPTATRASSFHQTFAPSTSSGLGIRVALKLEYRITPPGANSDHVVSKYITSGLSRDAVMVAVANYGDNPTKRQSNCFSLSSFNNSSGYSSGIFKMFIKESSFSYAVMLLIFFLWFGNLSPATSYCEKWDSQLTMWPKHYSCMTMTDKALAHFLNSASCV</sequence>
<keyword evidence="2" id="KW-1133">Transmembrane helix</keyword>
<feature type="compositionally biased region" description="Low complexity" evidence="1">
    <location>
        <begin position="76"/>
        <end position="90"/>
    </location>
</feature>
<organism evidence="3 4">
    <name type="scientific">Hibiscus syriacus</name>
    <name type="common">Rose of Sharon</name>
    <dbReference type="NCBI Taxonomy" id="106335"/>
    <lineage>
        <taxon>Eukaryota</taxon>
        <taxon>Viridiplantae</taxon>
        <taxon>Streptophyta</taxon>
        <taxon>Embryophyta</taxon>
        <taxon>Tracheophyta</taxon>
        <taxon>Spermatophyta</taxon>
        <taxon>Magnoliopsida</taxon>
        <taxon>eudicotyledons</taxon>
        <taxon>Gunneridae</taxon>
        <taxon>Pentapetalae</taxon>
        <taxon>rosids</taxon>
        <taxon>malvids</taxon>
        <taxon>Malvales</taxon>
        <taxon>Malvaceae</taxon>
        <taxon>Malvoideae</taxon>
        <taxon>Hibiscus</taxon>
    </lineage>
</organism>
<dbReference type="EMBL" id="VEPZ02001421">
    <property type="protein sequence ID" value="KAE8674107.1"/>
    <property type="molecule type" value="Genomic_DNA"/>
</dbReference>
<evidence type="ECO:0000313" key="3">
    <source>
        <dbReference type="EMBL" id="KAE8674107.1"/>
    </source>
</evidence>
<name>A0A6A2YG10_HIBSY</name>
<protein>
    <submittedName>
        <fullName evidence="3">Uncharacterized protein</fullName>
    </submittedName>
</protein>
<evidence type="ECO:0000256" key="2">
    <source>
        <dbReference type="SAM" id="Phobius"/>
    </source>
</evidence>
<feature type="transmembrane region" description="Helical" evidence="2">
    <location>
        <begin position="245"/>
        <end position="264"/>
    </location>
</feature>
<reference evidence="3" key="1">
    <citation type="submission" date="2019-09" db="EMBL/GenBank/DDBJ databases">
        <title>Draft genome information of white flower Hibiscus syriacus.</title>
        <authorList>
            <person name="Kim Y.-M."/>
        </authorList>
    </citation>
    <scope>NUCLEOTIDE SEQUENCE [LARGE SCALE GENOMIC DNA]</scope>
    <source>
        <strain evidence="3">YM2019G1</strain>
    </source>
</reference>
<keyword evidence="2" id="KW-0812">Transmembrane</keyword>
<dbReference type="Proteomes" id="UP000436088">
    <property type="component" value="Unassembled WGS sequence"/>
</dbReference>
<keyword evidence="4" id="KW-1185">Reference proteome</keyword>
<keyword evidence="2" id="KW-0472">Membrane</keyword>
<comment type="caution">
    <text evidence="3">The sequence shown here is derived from an EMBL/GenBank/DDBJ whole genome shotgun (WGS) entry which is preliminary data.</text>
</comment>
<dbReference type="AlphaFoldDB" id="A0A6A2YG10"/>
<evidence type="ECO:0000256" key="1">
    <source>
        <dbReference type="SAM" id="MobiDB-lite"/>
    </source>
</evidence>
<feature type="region of interest" description="Disordered" evidence="1">
    <location>
        <begin position="54"/>
        <end position="90"/>
    </location>
</feature>
<evidence type="ECO:0000313" key="4">
    <source>
        <dbReference type="Proteomes" id="UP000436088"/>
    </source>
</evidence>
<proteinExistence type="predicted"/>
<gene>
    <name evidence="3" type="ORF">F3Y22_tig00111769pilonHSYRG00407</name>
</gene>
<accession>A0A6A2YG10</accession>